<reference evidence="2 3" key="1">
    <citation type="submission" date="2019-06" db="EMBL/GenBank/DDBJ databases">
        <title>Genome Sequence of the Brown Rot Fungal Pathogen Monilinia fructicola.</title>
        <authorList>
            <person name="De Miccolis Angelini R.M."/>
            <person name="Landi L."/>
            <person name="Abate D."/>
            <person name="Pollastro S."/>
            <person name="Romanazzi G."/>
            <person name="Faretra F."/>
        </authorList>
    </citation>
    <scope>NUCLEOTIDE SEQUENCE [LARGE SCALE GENOMIC DNA]</scope>
    <source>
        <strain evidence="2 3">Mfrc123</strain>
    </source>
</reference>
<dbReference type="VEuPathDB" id="FungiDB:MFRU_016g00690"/>
<dbReference type="Pfam" id="PF20150">
    <property type="entry name" value="2EXR"/>
    <property type="match status" value="1"/>
</dbReference>
<evidence type="ECO:0000313" key="2">
    <source>
        <dbReference type="EMBL" id="KAA8571572.1"/>
    </source>
</evidence>
<evidence type="ECO:0000259" key="1">
    <source>
        <dbReference type="Pfam" id="PF20150"/>
    </source>
</evidence>
<dbReference type="AlphaFoldDB" id="A0A5M9JUW8"/>
<sequence>MASAQNSSQIIVEDNQCAIVPPVNVKDPGMKSIQALASNRESNQKQSVKSQTFPRFGEFPKELQLHIWKWYGRINANTPNIIKIKHHRERQRAQGPLQRGVLSREHLTHMTESQKAVYTVPPIFFVCTTSRVAGKELYAEEFQKVPMGDNDQQLSYYNEDKDIIYLMNIFTLQDWRYNRQTDSERRTRTQAHFAAQEPITRRINMKHLVVGGKLQNYFMWRLLGRFYDCETIMVEALDKTESIDFASSASFKDARDSYISNRDTLMGYFKNERYGPFAREDYKGKPVRPVIVKPSWDPAKRTISNPVLLFRSWDPKRSKYASADLAKEHPAIRQRPHVCKNSSQITFFNDFEYSPVHAYQFEHPWRTYIG</sequence>
<accession>A0A5M9JUW8</accession>
<dbReference type="InterPro" id="IPR045518">
    <property type="entry name" value="2EXR"/>
</dbReference>
<gene>
    <name evidence="2" type="ORF">EYC84_001570</name>
</gene>
<proteinExistence type="predicted"/>
<keyword evidence="3" id="KW-1185">Reference proteome</keyword>
<comment type="caution">
    <text evidence="2">The sequence shown here is derived from an EMBL/GenBank/DDBJ whole genome shotgun (WGS) entry which is preliminary data.</text>
</comment>
<protein>
    <recommendedName>
        <fullName evidence="1">2EXR domain-containing protein</fullName>
    </recommendedName>
</protein>
<organism evidence="2 3">
    <name type="scientific">Monilinia fructicola</name>
    <name type="common">Brown rot fungus</name>
    <name type="synonym">Ciboria fructicola</name>
    <dbReference type="NCBI Taxonomy" id="38448"/>
    <lineage>
        <taxon>Eukaryota</taxon>
        <taxon>Fungi</taxon>
        <taxon>Dikarya</taxon>
        <taxon>Ascomycota</taxon>
        <taxon>Pezizomycotina</taxon>
        <taxon>Leotiomycetes</taxon>
        <taxon>Helotiales</taxon>
        <taxon>Sclerotiniaceae</taxon>
        <taxon>Monilinia</taxon>
    </lineage>
</organism>
<evidence type="ECO:0000313" key="3">
    <source>
        <dbReference type="Proteomes" id="UP000322873"/>
    </source>
</evidence>
<dbReference type="Proteomes" id="UP000322873">
    <property type="component" value="Unassembled WGS sequence"/>
</dbReference>
<feature type="domain" description="2EXR" evidence="1">
    <location>
        <begin position="53"/>
        <end position="164"/>
    </location>
</feature>
<name>A0A5M9JUW8_MONFR</name>
<dbReference type="EMBL" id="VICG01000005">
    <property type="protein sequence ID" value="KAA8571572.1"/>
    <property type="molecule type" value="Genomic_DNA"/>
</dbReference>